<dbReference type="eggNOG" id="KOG3525">
    <property type="taxonomic scope" value="Eukaryota"/>
</dbReference>
<dbReference type="Gene3D" id="2.10.220.10">
    <property type="entry name" value="Hormone Receptor, Insulin-like Growth Factor Receptor 1, Chain A, domain 2"/>
    <property type="match status" value="1"/>
</dbReference>
<dbReference type="InterPro" id="IPR052798">
    <property type="entry name" value="Giardia_VSA"/>
</dbReference>
<proteinExistence type="predicted"/>
<keyword evidence="2" id="KW-0808">Transferase</keyword>
<keyword evidence="1" id="KW-1133">Transmembrane helix</keyword>
<dbReference type="InterPro" id="IPR005127">
    <property type="entry name" value="Giardia_VSP"/>
</dbReference>
<dbReference type="GO" id="GO:0004674">
    <property type="term" value="F:protein serine/threonine kinase activity"/>
    <property type="evidence" value="ECO:0007669"/>
    <property type="project" value="UniProtKB-KW"/>
</dbReference>
<accession>V6TZT0</accession>
<dbReference type="AlphaFoldDB" id="V6TZT0"/>
<keyword evidence="1" id="KW-0472">Membrane</keyword>
<dbReference type="InterPro" id="IPR009030">
    <property type="entry name" value="Growth_fac_rcpt_cys_sf"/>
</dbReference>
<organism evidence="2 3">
    <name type="scientific">Giardia intestinalis</name>
    <name type="common">Giardia lamblia</name>
    <dbReference type="NCBI Taxonomy" id="5741"/>
    <lineage>
        <taxon>Eukaryota</taxon>
        <taxon>Metamonada</taxon>
        <taxon>Diplomonadida</taxon>
        <taxon>Hexamitidae</taxon>
        <taxon>Giardiinae</taxon>
        <taxon>Giardia</taxon>
    </lineage>
</organism>
<dbReference type="InterPro" id="IPR006212">
    <property type="entry name" value="Furin_repeat"/>
</dbReference>
<comment type="caution">
    <text evidence="2">The sequence shown here is derived from an EMBL/GenBank/DDBJ whole genome shotgun (WGS) entry which is preliminary data.</text>
</comment>
<dbReference type="PANTHER" id="PTHR23275:SF100">
    <property type="entry name" value="EGF-LIKE DOMAIN-CONTAINING PROTEIN"/>
    <property type="match status" value="1"/>
</dbReference>
<evidence type="ECO:0000313" key="3">
    <source>
        <dbReference type="Proteomes" id="UP000018040"/>
    </source>
</evidence>
<dbReference type="Proteomes" id="UP000018040">
    <property type="component" value="Unassembled WGS sequence"/>
</dbReference>
<sequence>MVGVIVCSMLLLVRLPRKVYFYITSNLNRMLMLLAIYFAVGALAAACNGGTAAANCDGDNCEMVGTTQICTNCGTGFVPINGICTAYGEASVLAAKCKQTSGTDLAGTEKVCGQCDAANYFLYKGGCYSTDDATGQKLCTGAPAGICTTAASGYFVPPGAQKAAQSVISCSEQATIAVNSKNFKGVTNCLVCDAPTATTADPNLPTCTTCEDGYFVASSKTECTACTDNTNCAACTGSGDDKCTQCKAAGGMYLKLADVSAGTGQCVAQSTCTGTHFPVTAEKKCYPCTTADKGGVDGCTTCALRDSPEGTTLVTCSACTQNKKPNKAGTKCFDCQVTGCSHCSANGVCEVCSDNTKRPNADGTQCVTCNIERCAKCSKESVCGECEDGYTLDSQANTCASSSANKSGLSTGAIAGISVAVIAVVGGLVGFLCWWFICRGKA</sequence>
<evidence type="ECO:0000313" key="2">
    <source>
        <dbReference type="EMBL" id="ESU44231.1"/>
    </source>
</evidence>
<name>V6TZT0_GIAIN</name>
<keyword evidence="2" id="KW-0418">Kinase</keyword>
<dbReference type="VEuPathDB" id="GiardiaDB:GL50803_00d103992"/>
<dbReference type="SMART" id="SM00261">
    <property type="entry name" value="FU"/>
    <property type="match status" value="2"/>
</dbReference>
<reference evidence="3" key="1">
    <citation type="submission" date="2012-02" db="EMBL/GenBank/DDBJ databases">
        <title>Genome sequencing of Giardia lamblia Genotypes A2 and B isolates (DH and GS) and comparative analysis with the genomes of Genotypes A1 and E (WB and Pig).</title>
        <authorList>
            <person name="Adam R."/>
            <person name="Dahlstrom E."/>
            <person name="Martens C."/>
            <person name="Bruno D."/>
            <person name="Barbian K."/>
            <person name="Porcella S.F."/>
            <person name="Nash T."/>
        </authorList>
    </citation>
    <scope>NUCLEOTIDE SEQUENCE</scope>
    <source>
        <strain evidence="3">GS</strain>
    </source>
</reference>
<protein>
    <submittedName>
        <fullName evidence="2">Serine/threonine protein kinase</fullName>
    </submittedName>
</protein>
<dbReference type="PANTHER" id="PTHR23275">
    <property type="entry name" value="CABRIOLET.-RELATED"/>
    <property type="match status" value="1"/>
</dbReference>
<dbReference type="VEuPathDB" id="GiardiaDB:DHA2_154490"/>
<dbReference type="EMBL" id="AHHH01000027">
    <property type="protein sequence ID" value="ESU44231.1"/>
    <property type="molecule type" value="Genomic_DNA"/>
</dbReference>
<keyword evidence="2" id="KW-0723">Serine/threonine-protein kinase</keyword>
<reference evidence="2 3" key="2">
    <citation type="journal article" date="2013" name="Genome Biol. Evol.">
        <title>Genome sequencing of Giardia lamblia genotypes A2 and B isolates (DH and GS) and comparative analysis with the genomes of genotypes A1 and E (WB and Pig).</title>
        <authorList>
            <person name="Adam R.D."/>
            <person name="Dahlstrom E.W."/>
            <person name="Martens C.A."/>
            <person name="Bruno D.P."/>
            <person name="Barbian K.D."/>
            <person name="Ricklefs S.M."/>
            <person name="Hernandez M.M."/>
            <person name="Narla N.P."/>
            <person name="Patel R.B."/>
            <person name="Porcella S.F."/>
            <person name="Nash T.E."/>
        </authorList>
    </citation>
    <scope>NUCLEOTIDE SEQUENCE [LARGE SCALE GENOMIC DNA]</scope>
    <source>
        <strain evidence="2 3">GS</strain>
    </source>
</reference>
<dbReference type="Pfam" id="PF03302">
    <property type="entry name" value="VSP"/>
    <property type="match status" value="2"/>
</dbReference>
<feature type="transmembrane region" description="Helical" evidence="1">
    <location>
        <begin position="413"/>
        <end position="437"/>
    </location>
</feature>
<gene>
    <name evidence="2" type="ORF">GSB_151218</name>
</gene>
<keyword evidence="1" id="KW-0812">Transmembrane</keyword>
<dbReference type="VEuPathDB" id="GiardiaDB:QR46_2912"/>
<dbReference type="SUPFAM" id="SSF57184">
    <property type="entry name" value="Growth factor receptor domain"/>
    <property type="match status" value="1"/>
</dbReference>
<evidence type="ECO:0000256" key="1">
    <source>
        <dbReference type="SAM" id="Phobius"/>
    </source>
</evidence>
<dbReference type="VEuPathDB" id="GiardiaDB:GL50581_3401"/>